<keyword evidence="3" id="KW-0472">Membrane</keyword>
<dbReference type="Pfam" id="PF11807">
    <property type="entry name" value="UstYa"/>
    <property type="match status" value="1"/>
</dbReference>
<evidence type="ECO:0008006" key="6">
    <source>
        <dbReference type="Google" id="ProtNLM"/>
    </source>
</evidence>
<comment type="pathway">
    <text evidence="1">Mycotoxin biosynthesis.</text>
</comment>
<dbReference type="EMBL" id="JARIHO010000018">
    <property type="protein sequence ID" value="KAJ7348142.1"/>
    <property type="molecule type" value="Genomic_DNA"/>
</dbReference>
<evidence type="ECO:0000313" key="4">
    <source>
        <dbReference type="EMBL" id="KAJ7348142.1"/>
    </source>
</evidence>
<protein>
    <recommendedName>
        <fullName evidence="6">Tat pathway signal sequence</fullName>
    </recommendedName>
</protein>
<proteinExistence type="inferred from homology"/>
<organism evidence="4 5">
    <name type="scientific">Mycena albidolilacea</name>
    <dbReference type="NCBI Taxonomy" id="1033008"/>
    <lineage>
        <taxon>Eukaryota</taxon>
        <taxon>Fungi</taxon>
        <taxon>Dikarya</taxon>
        <taxon>Basidiomycota</taxon>
        <taxon>Agaricomycotina</taxon>
        <taxon>Agaricomycetes</taxon>
        <taxon>Agaricomycetidae</taxon>
        <taxon>Agaricales</taxon>
        <taxon>Marasmiineae</taxon>
        <taxon>Mycenaceae</taxon>
        <taxon>Mycena</taxon>
    </lineage>
</organism>
<keyword evidence="3" id="KW-0812">Transmembrane</keyword>
<dbReference type="Proteomes" id="UP001218218">
    <property type="component" value="Unassembled WGS sequence"/>
</dbReference>
<keyword evidence="5" id="KW-1185">Reference proteome</keyword>
<evidence type="ECO:0000313" key="5">
    <source>
        <dbReference type="Proteomes" id="UP001218218"/>
    </source>
</evidence>
<gene>
    <name evidence="4" type="ORF">DFH08DRAFT_867441</name>
</gene>
<accession>A0AAD7A2B0</accession>
<keyword evidence="3" id="KW-1133">Transmembrane helix</keyword>
<name>A0AAD7A2B0_9AGAR</name>
<evidence type="ECO:0000256" key="3">
    <source>
        <dbReference type="SAM" id="Phobius"/>
    </source>
</evidence>
<dbReference type="PANTHER" id="PTHR33365:SF4">
    <property type="entry name" value="CYCLOCHLOROTINE BIOSYNTHESIS PROTEIN O"/>
    <property type="match status" value="1"/>
</dbReference>
<comment type="caution">
    <text evidence="4">The sequence shown here is derived from an EMBL/GenBank/DDBJ whole genome shotgun (WGS) entry which is preliminary data.</text>
</comment>
<evidence type="ECO:0000256" key="2">
    <source>
        <dbReference type="ARBA" id="ARBA00035112"/>
    </source>
</evidence>
<feature type="transmembrane region" description="Helical" evidence="3">
    <location>
        <begin position="37"/>
        <end position="54"/>
    </location>
</feature>
<reference evidence="4" key="1">
    <citation type="submission" date="2023-03" db="EMBL/GenBank/DDBJ databases">
        <title>Massive genome expansion in bonnet fungi (Mycena s.s.) driven by repeated elements and novel gene families across ecological guilds.</title>
        <authorList>
            <consortium name="Lawrence Berkeley National Laboratory"/>
            <person name="Harder C.B."/>
            <person name="Miyauchi S."/>
            <person name="Viragh M."/>
            <person name="Kuo A."/>
            <person name="Thoen E."/>
            <person name="Andreopoulos B."/>
            <person name="Lu D."/>
            <person name="Skrede I."/>
            <person name="Drula E."/>
            <person name="Henrissat B."/>
            <person name="Morin E."/>
            <person name="Kohler A."/>
            <person name="Barry K."/>
            <person name="LaButti K."/>
            <person name="Morin E."/>
            <person name="Salamov A."/>
            <person name="Lipzen A."/>
            <person name="Mereny Z."/>
            <person name="Hegedus B."/>
            <person name="Baldrian P."/>
            <person name="Stursova M."/>
            <person name="Weitz H."/>
            <person name="Taylor A."/>
            <person name="Grigoriev I.V."/>
            <person name="Nagy L.G."/>
            <person name="Martin F."/>
            <person name="Kauserud H."/>
        </authorList>
    </citation>
    <scope>NUCLEOTIDE SEQUENCE</scope>
    <source>
        <strain evidence="4">CBHHK002</strain>
    </source>
</reference>
<dbReference type="AlphaFoldDB" id="A0AAD7A2B0"/>
<dbReference type="GO" id="GO:0043386">
    <property type="term" value="P:mycotoxin biosynthetic process"/>
    <property type="evidence" value="ECO:0007669"/>
    <property type="project" value="InterPro"/>
</dbReference>
<comment type="similarity">
    <text evidence="2">Belongs to the ustYa family.</text>
</comment>
<dbReference type="PANTHER" id="PTHR33365">
    <property type="entry name" value="YALI0B05434P"/>
    <property type="match status" value="1"/>
</dbReference>
<evidence type="ECO:0000256" key="1">
    <source>
        <dbReference type="ARBA" id="ARBA00004685"/>
    </source>
</evidence>
<dbReference type="InterPro" id="IPR021765">
    <property type="entry name" value="UstYa-like"/>
</dbReference>
<sequence length="250" mass="29052">MSLMAKLSTPYHRLSVEDAEQHETFQERPRPSRSRRVLITVVIVETLLLLWFMLRPNQPKYSWPALVYSPAQDAVEYGITSYAIGGDKRFHVPPSPALDEAWSDLYNFGISQVPKSEASRLPNKTHPIPGDEANYIVELDVFHNLHCLNMIRQGLHKDYYEDAMEIDHLDHCIDWIRQALMCAGDTSVIVWQWDPEQQVTTFQGDVAHTCRNFDKLRDWGKKHQIRTHYDTKVLIEDDIVVPIIPKEFDL</sequence>